<gene>
    <name evidence="1" type="ORF">PC9H_005818</name>
</gene>
<comment type="caution">
    <text evidence="1">The sequence shown here is derived from an EMBL/GenBank/DDBJ whole genome shotgun (WGS) entry which is preliminary data.</text>
</comment>
<dbReference type="VEuPathDB" id="FungiDB:PC9H_005818"/>
<protein>
    <submittedName>
        <fullName evidence="1">Uncharacterized protein</fullName>
    </submittedName>
</protein>
<evidence type="ECO:0000313" key="1">
    <source>
        <dbReference type="EMBL" id="KAF7433852.1"/>
    </source>
</evidence>
<evidence type="ECO:0000313" key="2">
    <source>
        <dbReference type="Proteomes" id="UP000623687"/>
    </source>
</evidence>
<name>A0A8H7DUR1_PLEOS</name>
<organism evidence="1 2">
    <name type="scientific">Pleurotus ostreatus</name>
    <name type="common">Oyster mushroom</name>
    <name type="synonym">White-rot fungus</name>
    <dbReference type="NCBI Taxonomy" id="5322"/>
    <lineage>
        <taxon>Eukaryota</taxon>
        <taxon>Fungi</taxon>
        <taxon>Dikarya</taxon>
        <taxon>Basidiomycota</taxon>
        <taxon>Agaricomycotina</taxon>
        <taxon>Agaricomycetes</taxon>
        <taxon>Agaricomycetidae</taxon>
        <taxon>Agaricales</taxon>
        <taxon>Pleurotineae</taxon>
        <taxon>Pleurotaceae</taxon>
        <taxon>Pleurotus</taxon>
    </lineage>
</organism>
<keyword evidence="2" id="KW-1185">Reference proteome</keyword>
<accession>A0A8H7DUR1</accession>
<dbReference type="EMBL" id="JACETU010000003">
    <property type="protein sequence ID" value="KAF7433852.1"/>
    <property type="molecule type" value="Genomic_DNA"/>
</dbReference>
<reference evidence="1" key="1">
    <citation type="submission" date="2019-07" db="EMBL/GenBank/DDBJ databases">
        <authorList>
            <person name="Palmer J.M."/>
        </authorList>
    </citation>
    <scope>NUCLEOTIDE SEQUENCE</scope>
    <source>
        <strain evidence="1">PC9</strain>
    </source>
</reference>
<proteinExistence type="predicted"/>
<sequence>MSVICIEPRDKLEKTRSQRLGGVVQMVPAWDAFNVMTSAVTFLPTTHYYAHGLKLNDSVSIAYPESCPVLSSRLSSNARFLYSPLSPLPRLGSSGAQRLDGMLDTRARAEVRGYEEAAKIGPVIFSPSFVIAHKDQKVRRGVSNVLLTFGCESAAG</sequence>
<dbReference type="Proteomes" id="UP000623687">
    <property type="component" value="Unassembled WGS sequence"/>
</dbReference>
<dbReference type="AlphaFoldDB" id="A0A8H7DUR1"/>
<dbReference type="GeneID" id="59375636"/>
<dbReference type="RefSeq" id="XP_036633879.1">
    <property type="nucleotide sequence ID" value="XM_036775377.1"/>
</dbReference>